<dbReference type="STRING" id="29349.CLOTH_19630"/>
<proteinExistence type="predicted"/>
<dbReference type="EMBL" id="MZGW01000012">
    <property type="protein sequence ID" value="OPJ54742.1"/>
    <property type="molecule type" value="Genomic_DNA"/>
</dbReference>
<dbReference type="OrthoDB" id="9990064at2"/>
<reference evidence="1 2" key="1">
    <citation type="submission" date="2017-03" db="EMBL/GenBank/DDBJ databases">
        <title>Genome sequence of Clostridium thermoalcaliphilum DSM 7309.</title>
        <authorList>
            <person name="Poehlein A."/>
            <person name="Daniel R."/>
        </authorList>
    </citation>
    <scope>NUCLEOTIDE SEQUENCE [LARGE SCALE GENOMIC DNA]</scope>
    <source>
        <strain evidence="1 2">DSM 7309</strain>
    </source>
</reference>
<accession>A0A1V4I438</accession>
<comment type="caution">
    <text evidence="1">The sequence shown here is derived from an EMBL/GenBank/DDBJ whole genome shotgun (WGS) entry which is preliminary data.</text>
</comment>
<dbReference type="AlphaFoldDB" id="A0A1V4I438"/>
<evidence type="ECO:0000313" key="2">
    <source>
        <dbReference type="Proteomes" id="UP000190140"/>
    </source>
</evidence>
<dbReference type="Proteomes" id="UP000190140">
    <property type="component" value="Unassembled WGS sequence"/>
</dbReference>
<name>A0A1V4I438_9FIRM</name>
<protein>
    <submittedName>
        <fullName evidence="1">Uncharacterized protein</fullName>
    </submittedName>
</protein>
<keyword evidence="2" id="KW-1185">Reference proteome</keyword>
<sequence>MSIDLDEAISILNSLFIVPKETVCFELDDRCIKFRVQFYEECTIYVDEV</sequence>
<evidence type="ECO:0000313" key="1">
    <source>
        <dbReference type="EMBL" id="OPJ54742.1"/>
    </source>
</evidence>
<dbReference type="RefSeq" id="WP_158080504.1">
    <property type="nucleotide sequence ID" value="NZ_MZGW01000012.1"/>
</dbReference>
<organism evidence="1 2">
    <name type="scientific">Alkalithermobacter paradoxus</name>
    <dbReference type="NCBI Taxonomy" id="29349"/>
    <lineage>
        <taxon>Bacteria</taxon>
        <taxon>Bacillati</taxon>
        <taxon>Bacillota</taxon>
        <taxon>Clostridia</taxon>
        <taxon>Peptostreptococcales</taxon>
        <taxon>Tepidibacteraceae</taxon>
        <taxon>Alkalithermobacter</taxon>
    </lineage>
</organism>
<gene>
    <name evidence="1" type="ORF">CLOTH_19630</name>
</gene>